<dbReference type="Proteomes" id="UP000218689">
    <property type="component" value="Unassembled WGS sequence"/>
</dbReference>
<evidence type="ECO:0000256" key="8">
    <source>
        <dbReference type="ARBA" id="ARBA00022833"/>
    </source>
</evidence>
<keyword evidence="3 9" id="KW-0698">rRNA processing</keyword>
<dbReference type="Gene3D" id="3.40.390.30">
    <property type="entry name" value="Metalloproteases ('zincins'), catalytic domain"/>
    <property type="match status" value="1"/>
</dbReference>
<dbReference type="OrthoDB" id="9807740at2"/>
<dbReference type="HAMAP" id="MF_00009">
    <property type="entry name" value="Endoribonucl_YbeY"/>
    <property type="match status" value="1"/>
</dbReference>
<comment type="subcellular location">
    <subcellularLocation>
        <location evidence="9">Cytoplasm</location>
    </subcellularLocation>
</comment>
<dbReference type="PANTHER" id="PTHR46986">
    <property type="entry name" value="ENDORIBONUCLEASE YBEY, CHLOROPLASTIC"/>
    <property type="match status" value="1"/>
</dbReference>
<comment type="function">
    <text evidence="9">Single strand-specific metallo-endoribonuclease involved in late-stage 70S ribosome quality control and in maturation of the 3' terminus of the 16S rRNA.</text>
</comment>
<evidence type="ECO:0000256" key="4">
    <source>
        <dbReference type="ARBA" id="ARBA00022722"/>
    </source>
</evidence>
<dbReference type="SUPFAM" id="SSF55486">
    <property type="entry name" value="Metalloproteases ('zincins'), catalytic domain"/>
    <property type="match status" value="1"/>
</dbReference>
<dbReference type="EMBL" id="BEDT01000003">
    <property type="protein sequence ID" value="GAX47894.1"/>
    <property type="molecule type" value="Genomic_DNA"/>
</dbReference>
<accession>A0A224XCM7</accession>
<comment type="caution">
    <text evidence="10">The sequence shown here is derived from an EMBL/GenBank/DDBJ whole genome shotgun (WGS) entry which is preliminary data.</text>
</comment>
<evidence type="ECO:0000256" key="7">
    <source>
        <dbReference type="ARBA" id="ARBA00022801"/>
    </source>
</evidence>
<sequence length="163" mass="18813">MYIEMQDKTGQVSETVQQDTIKLLNFAADFIHLPENKEMAITYVLNDEIQVINREYRGKDLPTDVVSLEYEPEEIAFGEDFDMPEELQAELADFDSFIGELYISIEKAQEQADNYGHSYAREMGFLAVHGFLHINGYDHMVPEDEKVMFALQEEILTAYGLTR</sequence>
<keyword evidence="2 9" id="KW-0690">Ribosome biogenesis</keyword>
<gene>
    <name evidence="9" type="primary">ybeY</name>
    <name evidence="10" type="ORF">RsY01_1498</name>
</gene>
<dbReference type="GO" id="GO:0004521">
    <property type="term" value="F:RNA endonuclease activity"/>
    <property type="evidence" value="ECO:0007669"/>
    <property type="project" value="UniProtKB-UniRule"/>
</dbReference>
<dbReference type="PROSITE" id="PS01306">
    <property type="entry name" value="UPF0054"/>
    <property type="match status" value="1"/>
</dbReference>
<evidence type="ECO:0000313" key="10">
    <source>
        <dbReference type="EMBL" id="GAX47894.1"/>
    </source>
</evidence>
<dbReference type="NCBIfam" id="TIGR00043">
    <property type="entry name" value="rRNA maturation RNase YbeY"/>
    <property type="match status" value="1"/>
</dbReference>
<proteinExistence type="inferred from homology"/>
<feature type="binding site" evidence="9">
    <location>
        <position position="129"/>
    </location>
    <ligand>
        <name>Zn(2+)</name>
        <dbReference type="ChEBI" id="CHEBI:29105"/>
        <note>catalytic</note>
    </ligand>
</feature>
<keyword evidence="5 9" id="KW-0479">Metal-binding</keyword>
<dbReference type="GO" id="GO:0006364">
    <property type="term" value="P:rRNA processing"/>
    <property type="evidence" value="ECO:0007669"/>
    <property type="project" value="UniProtKB-UniRule"/>
</dbReference>
<dbReference type="InterPro" id="IPR020549">
    <property type="entry name" value="YbeY_CS"/>
</dbReference>
<dbReference type="GO" id="GO:0004222">
    <property type="term" value="F:metalloendopeptidase activity"/>
    <property type="evidence" value="ECO:0007669"/>
    <property type="project" value="InterPro"/>
</dbReference>
<feature type="binding site" evidence="9">
    <location>
        <position position="133"/>
    </location>
    <ligand>
        <name>Zn(2+)</name>
        <dbReference type="ChEBI" id="CHEBI:29105"/>
        <note>catalytic</note>
    </ligand>
</feature>
<dbReference type="PANTHER" id="PTHR46986:SF1">
    <property type="entry name" value="ENDORIBONUCLEASE YBEY, CHLOROPLASTIC"/>
    <property type="match status" value="1"/>
</dbReference>
<keyword evidence="11" id="KW-1185">Reference proteome</keyword>
<feature type="binding site" evidence="9">
    <location>
        <position position="139"/>
    </location>
    <ligand>
        <name>Zn(2+)</name>
        <dbReference type="ChEBI" id="CHEBI:29105"/>
        <note>catalytic</note>
    </ligand>
</feature>
<evidence type="ECO:0000313" key="11">
    <source>
        <dbReference type="Proteomes" id="UP000218689"/>
    </source>
</evidence>
<evidence type="ECO:0000256" key="1">
    <source>
        <dbReference type="ARBA" id="ARBA00010875"/>
    </source>
</evidence>
<keyword evidence="6 9" id="KW-0255">Endonuclease</keyword>
<reference evidence="11" key="1">
    <citation type="submission" date="2017-08" db="EMBL/GenBank/DDBJ databases">
        <title>Draft genome sequence of Lactococcus sp. strain Rs-Y01, isolated from the gut of the lower termite Reticulitermes speratus.</title>
        <authorList>
            <person name="Ohkuma M."/>
            <person name="Yuki M."/>
        </authorList>
    </citation>
    <scope>NUCLEOTIDE SEQUENCE [LARGE SCALE GENOMIC DNA]</scope>
    <source>
        <strain evidence="11">Rs-Y01</strain>
    </source>
</reference>
<dbReference type="Pfam" id="PF02130">
    <property type="entry name" value="YbeY"/>
    <property type="match status" value="1"/>
</dbReference>
<dbReference type="EC" id="3.1.-.-" evidence="9"/>
<dbReference type="RefSeq" id="WP_094784930.1">
    <property type="nucleotide sequence ID" value="NZ_BEDT01000003.1"/>
</dbReference>
<evidence type="ECO:0000256" key="5">
    <source>
        <dbReference type="ARBA" id="ARBA00022723"/>
    </source>
</evidence>
<organism evidence="10 11">
    <name type="scientific">Pseudolactococcus reticulitermitis</name>
    <dbReference type="NCBI Taxonomy" id="2025039"/>
    <lineage>
        <taxon>Bacteria</taxon>
        <taxon>Bacillati</taxon>
        <taxon>Bacillota</taxon>
        <taxon>Bacilli</taxon>
        <taxon>Lactobacillales</taxon>
        <taxon>Streptococcaceae</taxon>
        <taxon>Pseudolactococcus</taxon>
    </lineage>
</organism>
<evidence type="ECO:0000256" key="9">
    <source>
        <dbReference type="HAMAP-Rule" id="MF_00009"/>
    </source>
</evidence>
<keyword evidence="7 9" id="KW-0378">Hydrolase</keyword>
<evidence type="ECO:0000256" key="6">
    <source>
        <dbReference type="ARBA" id="ARBA00022759"/>
    </source>
</evidence>
<evidence type="ECO:0000256" key="2">
    <source>
        <dbReference type="ARBA" id="ARBA00022517"/>
    </source>
</evidence>
<dbReference type="InterPro" id="IPR023091">
    <property type="entry name" value="MetalPrtase_cat_dom_sf_prd"/>
</dbReference>
<name>A0A224XCM7_9LACT</name>
<dbReference type="GO" id="GO:0005737">
    <property type="term" value="C:cytoplasm"/>
    <property type="evidence" value="ECO:0007669"/>
    <property type="project" value="UniProtKB-SubCell"/>
</dbReference>
<dbReference type="AlphaFoldDB" id="A0A224XCM7"/>
<protein>
    <recommendedName>
        <fullName evidence="9">Endoribonuclease YbeY</fullName>
        <ecNumber evidence="9">3.1.-.-</ecNumber>
    </recommendedName>
</protein>
<evidence type="ECO:0000256" key="3">
    <source>
        <dbReference type="ARBA" id="ARBA00022552"/>
    </source>
</evidence>
<keyword evidence="8 9" id="KW-0862">Zinc</keyword>
<keyword evidence="4 9" id="KW-0540">Nuclease</keyword>
<dbReference type="InterPro" id="IPR002036">
    <property type="entry name" value="YbeY"/>
</dbReference>
<dbReference type="GO" id="GO:0008270">
    <property type="term" value="F:zinc ion binding"/>
    <property type="evidence" value="ECO:0007669"/>
    <property type="project" value="UniProtKB-UniRule"/>
</dbReference>
<keyword evidence="9" id="KW-0963">Cytoplasm</keyword>
<comment type="similarity">
    <text evidence="1 9">Belongs to the endoribonuclease YbeY family.</text>
</comment>
<comment type="cofactor">
    <cofactor evidence="9">
        <name>Zn(2+)</name>
        <dbReference type="ChEBI" id="CHEBI:29105"/>
    </cofactor>
    <text evidence="9">Binds 1 zinc ion.</text>
</comment>